<name>N4WA36_9BACI</name>
<feature type="domain" description="Nitrite/Sulfite reductase ferredoxin-like" evidence="1">
    <location>
        <begin position="27"/>
        <end position="71"/>
    </location>
</feature>
<dbReference type="AlphaFoldDB" id="N4WA36"/>
<organism evidence="2 3">
    <name type="scientific">Gracilibacillus halophilus YIM-C55.5</name>
    <dbReference type="NCBI Taxonomy" id="1308866"/>
    <lineage>
        <taxon>Bacteria</taxon>
        <taxon>Bacillati</taxon>
        <taxon>Bacillota</taxon>
        <taxon>Bacilli</taxon>
        <taxon>Bacillales</taxon>
        <taxon>Bacillaceae</taxon>
        <taxon>Gracilibacillus</taxon>
    </lineage>
</organism>
<evidence type="ECO:0000313" key="3">
    <source>
        <dbReference type="Proteomes" id="UP000012283"/>
    </source>
</evidence>
<dbReference type="STRING" id="1308866.J416_06897"/>
<protein>
    <submittedName>
        <fullName evidence="2">Assimilatory nitrite reductase</fullName>
    </submittedName>
</protein>
<sequence length="85" mass="9474">MLDPTSSDIDQETIYIDEKTNATIAADGTYSITPQLYAGMIEADQLKKIGEIVDKYSLSPLSITNEQQITIQAFIRLNSIKYVTN</sequence>
<proteinExistence type="predicted"/>
<dbReference type="PATRIC" id="fig|1308866.3.peg.1391"/>
<evidence type="ECO:0000313" key="2">
    <source>
        <dbReference type="EMBL" id="ENH97153.1"/>
    </source>
</evidence>
<dbReference type="SUPFAM" id="SSF55124">
    <property type="entry name" value="Nitrite/Sulfite reductase N-terminal domain-like"/>
    <property type="match status" value="1"/>
</dbReference>
<dbReference type="Proteomes" id="UP000012283">
    <property type="component" value="Unassembled WGS sequence"/>
</dbReference>
<dbReference type="InterPro" id="IPR005117">
    <property type="entry name" value="NiRdtase/SiRdtase_haem-b_fer"/>
</dbReference>
<evidence type="ECO:0000259" key="1">
    <source>
        <dbReference type="Pfam" id="PF03460"/>
    </source>
</evidence>
<dbReference type="OrthoDB" id="9792592at2"/>
<dbReference type="eggNOG" id="COG1251">
    <property type="taxonomic scope" value="Bacteria"/>
</dbReference>
<dbReference type="InterPro" id="IPR036136">
    <property type="entry name" value="Nit/Sulf_reduc_fer-like_dom_sf"/>
</dbReference>
<accession>N4WA36</accession>
<gene>
    <name evidence="2" type="ORF">J416_06897</name>
</gene>
<reference evidence="2 3" key="1">
    <citation type="submission" date="2013-03" db="EMBL/GenBank/DDBJ databases">
        <title>Draft genome sequence of Gracibacillus halophilus YIM-C55.5, a moderately halophilic and thermophilic organism from the Xiaochaidamu salt lake.</title>
        <authorList>
            <person name="Sugumar T."/>
            <person name="Polireddy D.R."/>
            <person name="Antony A."/>
            <person name="Madhava Y.R."/>
            <person name="Sivakumar N."/>
        </authorList>
    </citation>
    <scope>NUCLEOTIDE SEQUENCE [LARGE SCALE GENOMIC DNA]</scope>
    <source>
        <strain evidence="2 3">YIM-C55.5</strain>
    </source>
</reference>
<comment type="caution">
    <text evidence="2">The sequence shown here is derived from an EMBL/GenBank/DDBJ whole genome shotgun (WGS) entry which is preliminary data.</text>
</comment>
<dbReference type="EMBL" id="APML01000022">
    <property type="protein sequence ID" value="ENH97153.1"/>
    <property type="molecule type" value="Genomic_DNA"/>
</dbReference>
<dbReference type="GO" id="GO:0016491">
    <property type="term" value="F:oxidoreductase activity"/>
    <property type="evidence" value="ECO:0007669"/>
    <property type="project" value="InterPro"/>
</dbReference>
<dbReference type="Pfam" id="PF03460">
    <property type="entry name" value="NIR_SIR_ferr"/>
    <property type="match status" value="1"/>
</dbReference>
<keyword evidence="3" id="KW-1185">Reference proteome</keyword>